<dbReference type="HOGENOM" id="CLU_1075483_0_0_1"/>
<dbReference type="AlphaFoldDB" id="V9EZI5"/>
<comment type="caution">
    <text evidence="2">The sequence shown here is derived from an EMBL/GenBank/DDBJ whole genome shotgun (WGS) entry which is preliminary data.</text>
</comment>
<sequence>MASLGSSASSPVLLVEVQSTAGLRVTKSRLTRVSLAGSSSETAAKHPQAATQSASPSPPPTSPLTSPPSSPLPSPLSRLSSPLPPMPPLPSPPSSPAHLLRHYPLLLLASDVSGESILNHLKEVHCGTLFSSSDEESEEEDSEDLHAARPPSPTPSASDLFDDDSDEETEPHAANDRINHYGPAALWDYSVPAKIEQLHDVRGESPLRWFLVEWQSTPLQLSWIWEEHLDKRFARRMHQVIQWRDDLCPGVGLEFMLLF</sequence>
<dbReference type="OrthoDB" id="10568253at2759"/>
<evidence type="ECO:0000256" key="1">
    <source>
        <dbReference type="SAM" id="MobiDB-lite"/>
    </source>
</evidence>
<name>V9EZI5_PHYNI</name>
<feature type="region of interest" description="Disordered" evidence="1">
    <location>
        <begin position="33"/>
        <end position="95"/>
    </location>
</feature>
<keyword evidence="3" id="KW-1185">Reference proteome</keyword>
<evidence type="ECO:0008006" key="4">
    <source>
        <dbReference type="Google" id="ProtNLM"/>
    </source>
</evidence>
<proteinExistence type="predicted"/>
<feature type="compositionally biased region" description="Acidic residues" evidence="1">
    <location>
        <begin position="133"/>
        <end position="143"/>
    </location>
</feature>
<evidence type="ECO:0000313" key="2">
    <source>
        <dbReference type="EMBL" id="ETI44694.1"/>
    </source>
</evidence>
<feature type="compositionally biased region" description="Pro residues" evidence="1">
    <location>
        <begin position="56"/>
        <end position="74"/>
    </location>
</feature>
<feature type="region of interest" description="Disordered" evidence="1">
    <location>
        <begin position="130"/>
        <end position="177"/>
    </location>
</feature>
<protein>
    <recommendedName>
        <fullName evidence="4">Chromo domain-containing protein</fullName>
    </recommendedName>
</protein>
<dbReference type="Proteomes" id="UP000018721">
    <property type="component" value="Unassembled WGS sequence"/>
</dbReference>
<organism evidence="2 3">
    <name type="scientific">Phytophthora nicotianae P1569</name>
    <dbReference type="NCBI Taxonomy" id="1317065"/>
    <lineage>
        <taxon>Eukaryota</taxon>
        <taxon>Sar</taxon>
        <taxon>Stramenopiles</taxon>
        <taxon>Oomycota</taxon>
        <taxon>Peronosporomycetes</taxon>
        <taxon>Peronosporales</taxon>
        <taxon>Peronosporaceae</taxon>
        <taxon>Phytophthora</taxon>
    </lineage>
</organism>
<accession>V9EZI5</accession>
<evidence type="ECO:0000313" key="3">
    <source>
        <dbReference type="Proteomes" id="UP000018721"/>
    </source>
</evidence>
<dbReference type="EMBL" id="ANIZ01001798">
    <property type="protein sequence ID" value="ETI44694.1"/>
    <property type="molecule type" value="Genomic_DNA"/>
</dbReference>
<feature type="compositionally biased region" description="Pro residues" evidence="1">
    <location>
        <begin position="82"/>
        <end position="95"/>
    </location>
</feature>
<gene>
    <name evidence="2" type="ORF">F443_10623</name>
</gene>
<feature type="compositionally biased region" description="Acidic residues" evidence="1">
    <location>
        <begin position="160"/>
        <end position="169"/>
    </location>
</feature>
<reference evidence="2 3" key="1">
    <citation type="submission" date="2013-11" db="EMBL/GenBank/DDBJ databases">
        <title>The Genome Sequence of Phytophthora parasitica P1569.</title>
        <authorList>
            <consortium name="The Broad Institute Genomics Platform"/>
            <person name="Russ C."/>
            <person name="Tyler B."/>
            <person name="Panabieres F."/>
            <person name="Shan W."/>
            <person name="Tripathy S."/>
            <person name="Grunwald N."/>
            <person name="Machado M."/>
            <person name="Johnson C.S."/>
            <person name="Arredondo F."/>
            <person name="Hong C."/>
            <person name="Coffey M."/>
            <person name="Young S.K."/>
            <person name="Zeng Q."/>
            <person name="Gargeya S."/>
            <person name="Fitzgerald M."/>
            <person name="Abouelleil A."/>
            <person name="Alvarado L."/>
            <person name="Chapman S.B."/>
            <person name="Gainer-Dewar J."/>
            <person name="Goldberg J."/>
            <person name="Griggs A."/>
            <person name="Gujja S."/>
            <person name="Hansen M."/>
            <person name="Howarth C."/>
            <person name="Imamovic A."/>
            <person name="Ireland A."/>
            <person name="Larimer J."/>
            <person name="McCowan C."/>
            <person name="Murphy C."/>
            <person name="Pearson M."/>
            <person name="Poon T.W."/>
            <person name="Priest M."/>
            <person name="Roberts A."/>
            <person name="Saif S."/>
            <person name="Shea T."/>
            <person name="Sykes S."/>
            <person name="Wortman J."/>
            <person name="Nusbaum C."/>
            <person name="Birren B."/>
        </authorList>
    </citation>
    <scope>NUCLEOTIDE SEQUENCE [LARGE SCALE GENOMIC DNA]</scope>
    <source>
        <strain evidence="2 3">P1569</strain>
    </source>
</reference>